<protein>
    <submittedName>
        <fullName evidence="1">Uncharacterized protein</fullName>
    </submittedName>
</protein>
<keyword evidence="2" id="KW-1185">Reference proteome</keyword>
<reference evidence="1" key="1">
    <citation type="submission" date="2023-04" db="EMBL/GenBank/DDBJ databases">
        <title>Draft Genome sequencing of Naganishia species isolated from polar environments using Oxford Nanopore Technology.</title>
        <authorList>
            <person name="Leo P."/>
            <person name="Venkateswaran K."/>
        </authorList>
    </citation>
    <scope>NUCLEOTIDE SEQUENCE</scope>
    <source>
        <strain evidence="1">DBVPG 5303</strain>
    </source>
</reference>
<gene>
    <name evidence="1" type="ORF">QFC24_003804</name>
</gene>
<dbReference type="Proteomes" id="UP001234202">
    <property type="component" value="Unassembled WGS sequence"/>
</dbReference>
<evidence type="ECO:0000313" key="1">
    <source>
        <dbReference type="EMBL" id="KAJ9123588.1"/>
    </source>
</evidence>
<organism evidence="1 2">
    <name type="scientific">Naganishia onofrii</name>
    <dbReference type="NCBI Taxonomy" id="1851511"/>
    <lineage>
        <taxon>Eukaryota</taxon>
        <taxon>Fungi</taxon>
        <taxon>Dikarya</taxon>
        <taxon>Basidiomycota</taxon>
        <taxon>Agaricomycotina</taxon>
        <taxon>Tremellomycetes</taxon>
        <taxon>Filobasidiales</taxon>
        <taxon>Filobasidiaceae</taxon>
        <taxon>Naganishia</taxon>
    </lineage>
</organism>
<dbReference type="EMBL" id="JASBWV010000012">
    <property type="protein sequence ID" value="KAJ9123588.1"/>
    <property type="molecule type" value="Genomic_DNA"/>
</dbReference>
<sequence>MAYNNAFLIKSVAHQTRPESTLTNPAEHPYSHSIEPSSLVLPTALPLTKELELEARVVSAAELERQSQELERERQLAEALQEEHQQEERKQVVESQGSWVRLIAGKRKGKHKAEERGENGETKAFDRPPNAYELYAAIDRKDIMYIMRVRDFQKKETIGVLRQLRLNLKLAIDNSLLPESDPSLLSSYLQVLIMSEGDVWLHKAVHEVSLSIRLSPYIMGTVLDSSLGPVHRADSMVRDFCTKELRNVQGGTFGVEAYIANAVMDLVIMATWSLIIEQIPEAEPLPTYSFARDQRTYSLFMEATEKYHLRIAQKTQKRLKALKNLLIEVCGETHITIKGRVARLRKEIDGVGPDKGSKCFLTFL</sequence>
<evidence type="ECO:0000313" key="2">
    <source>
        <dbReference type="Proteomes" id="UP001234202"/>
    </source>
</evidence>
<proteinExistence type="predicted"/>
<accession>A0ACC2XIX5</accession>
<comment type="caution">
    <text evidence="1">The sequence shown here is derived from an EMBL/GenBank/DDBJ whole genome shotgun (WGS) entry which is preliminary data.</text>
</comment>
<name>A0ACC2XIX5_9TREE</name>